<dbReference type="InterPro" id="IPR058240">
    <property type="entry name" value="rSAM_sf"/>
</dbReference>
<dbReference type="SFLD" id="SFLDS00029">
    <property type="entry name" value="Radical_SAM"/>
    <property type="match status" value="1"/>
</dbReference>
<dbReference type="InterPro" id="IPR007197">
    <property type="entry name" value="rSAM"/>
</dbReference>
<evidence type="ECO:0000256" key="4">
    <source>
        <dbReference type="ARBA" id="ARBA00022723"/>
    </source>
</evidence>
<dbReference type="SUPFAM" id="SSF102114">
    <property type="entry name" value="Radical SAM enzymes"/>
    <property type="match status" value="1"/>
</dbReference>
<evidence type="ECO:0000256" key="3">
    <source>
        <dbReference type="ARBA" id="ARBA00022691"/>
    </source>
</evidence>
<keyword evidence="4" id="KW-0479">Metal-binding</keyword>
<proteinExistence type="predicted"/>
<evidence type="ECO:0000256" key="1">
    <source>
        <dbReference type="ARBA" id="ARBA00001966"/>
    </source>
</evidence>
<dbReference type="GO" id="GO:0051539">
    <property type="term" value="F:4 iron, 4 sulfur cluster binding"/>
    <property type="evidence" value="ECO:0007669"/>
    <property type="project" value="UniProtKB-KW"/>
</dbReference>
<dbReference type="InterPro" id="IPR012840">
    <property type="entry name" value="NrdG2"/>
</dbReference>
<gene>
    <name evidence="8" type="ORF">HC352_08430</name>
</gene>
<dbReference type="InterPro" id="IPR034457">
    <property type="entry name" value="Organic_radical-activating"/>
</dbReference>
<dbReference type="GO" id="GO:0003824">
    <property type="term" value="F:catalytic activity"/>
    <property type="evidence" value="ECO:0007669"/>
    <property type="project" value="InterPro"/>
</dbReference>
<dbReference type="GO" id="GO:0046872">
    <property type="term" value="F:metal ion binding"/>
    <property type="evidence" value="ECO:0007669"/>
    <property type="project" value="UniProtKB-KW"/>
</dbReference>
<evidence type="ECO:0000259" key="7">
    <source>
        <dbReference type="Pfam" id="PF04055"/>
    </source>
</evidence>
<dbReference type="EMBL" id="CP050804">
    <property type="protein sequence ID" value="QJC22526.1"/>
    <property type="molecule type" value="Genomic_DNA"/>
</dbReference>
<accession>A0A6H2EN76</accession>
<evidence type="ECO:0000256" key="2">
    <source>
        <dbReference type="ARBA" id="ARBA00022485"/>
    </source>
</evidence>
<organism evidence="8 9">
    <name type="scientific">Arcanobacterium buesumense</name>
    <dbReference type="NCBI Taxonomy" id="2722751"/>
    <lineage>
        <taxon>Bacteria</taxon>
        <taxon>Bacillati</taxon>
        <taxon>Actinomycetota</taxon>
        <taxon>Actinomycetes</taxon>
        <taxon>Actinomycetales</taxon>
        <taxon>Actinomycetaceae</taxon>
        <taxon>Arcanobacterium</taxon>
    </lineage>
</organism>
<feature type="domain" description="Radical SAM core" evidence="7">
    <location>
        <begin position="32"/>
        <end position="156"/>
    </location>
</feature>
<dbReference type="InterPro" id="IPR013785">
    <property type="entry name" value="Aldolase_TIM"/>
</dbReference>
<keyword evidence="2" id="KW-0004">4Fe-4S</keyword>
<evidence type="ECO:0000313" key="8">
    <source>
        <dbReference type="EMBL" id="QJC22526.1"/>
    </source>
</evidence>
<sequence length="253" mass="27998">MAPNMQRVADLAIAGYVPLSTIDWPGTLCTTIFLQGCPWACVYCQNTELMDPRAQGTVAWQDIQAFLKRRQGLLDGVVFSGGEATRQPALGAAITQVRELGFQIGLHSAGAYPARFAEVINDVDWIGLDIKAMPDGYQPIIGADVGAKAWQCLDILLAEVARRKNTDRPLTYEVRTTIYPHSSVARDLPQIVTALRERGVENFALQEARERGTSERFQEQAQNWDLAAWRHTWNDLVAQVENAGFTSAVIRPA</sequence>
<keyword evidence="9" id="KW-1185">Reference proteome</keyword>
<dbReference type="PANTHER" id="PTHR30352:SF13">
    <property type="entry name" value="GLYCYL-RADICAL ENZYME ACTIVATING ENZYME YJJW-RELATED"/>
    <property type="match status" value="1"/>
</dbReference>
<evidence type="ECO:0000313" key="9">
    <source>
        <dbReference type="Proteomes" id="UP000502298"/>
    </source>
</evidence>
<dbReference type="RefSeq" id="WP_168918448.1">
    <property type="nucleotide sequence ID" value="NZ_CP050804.1"/>
</dbReference>
<keyword evidence="5" id="KW-0408">Iron</keyword>
<dbReference type="Pfam" id="PF04055">
    <property type="entry name" value="Radical_SAM"/>
    <property type="match status" value="1"/>
</dbReference>
<dbReference type="NCBIfam" id="TIGR02495">
    <property type="entry name" value="NrdG2"/>
    <property type="match status" value="1"/>
</dbReference>
<protein>
    <submittedName>
        <fullName evidence="8">Anaerobic ribonucleoside-triphosphate reductase activating protein</fullName>
    </submittedName>
</protein>
<keyword evidence="3" id="KW-0949">S-adenosyl-L-methionine</keyword>
<dbReference type="CDD" id="cd01335">
    <property type="entry name" value="Radical_SAM"/>
    <property type="match status" value="1"/>
</dbReference>
<dbReference type="PANTHER" id="PTHR30352">
    <property type="entry name" value="PYRUVATE FORMATE-LYASE-ACTIVATING ENZYME"/>
    <property type="match status" value="1"/>
</dbReference>
<dbReference type="KEGG" id="arca:HC352_08430"/>
<dbReference type="Gene3D" id="3.20.20.70">
    <property type="entry name" value="Aldolase class I"/>
    <property type="match status" value="1"/>
</dbReference>
<reference evidence="8 9" key="1">
    <citation type="submission" date="2020-03" db="EMBL/GenBank/DDBJ databases">
        <title>Complete genome of Arcanobacterium buesumensis sp. nov. strain 2701.</title>
        <authorList>
            <person name="Borowiak M."/>
            <person name="Alssahen M."/>
            <person name="Laemmler C."/>
            <person name="Malorny B."/>
            <person name="Hassan A."/>
            <person name="Prenger-Berninghoff E."/>
            <person name="Ploetz M."/>
            <person name="Abdulmawjood A."/>
        </authorList>
    </citation>
    <scope>NUCLEOTIDE SEQUENCE [LARGE SCALE GENOMIC DNA]</scope>
    <source>
        <strain evidence="8 9">2701</strain>
    </source>
</reference>
<keyword evidence="6" id="KW-0411">Iron-sulfur</keyword>
<evidence type="ECO:0000256" key="6">
    <source>
        <dbReference type="ARBA" id="ARBA00023014"/>
    </source>
</evidence>
<dbReference type="AlphaFoldDB" id="A0A6H2EN76"/>
<comment type="cofactor">
    <cofactor evidence="1">
        <name>[4Fe-4S] cluster</name>
        <dbReference type="ChEBI" id="CHEBI:49883"/>
    </cofactor>
</comment>
<name>A0A6H2EN76_9ACTO</name>
<dbReference type="Proteomes" id="UP000502298">
    <property type="component" value="Chromosome"/>
</dbReference>
<dbReference type="SFLD" id="SFLDG01094">
    <property type="entry name" value="Uncharacterised_Radical_SAM_Su"/>
    <property type="match status" value="1"/>
</dbReference>
<evidence type="ECO:0000256" key="5">
    <source>
        <dbReference type="ARBA" id="ARBA00023004"/>
    </source>
</evidence>